<feature type="region of interest" description="Disordered" evidence="1">
    <location>
        <begin position="52"/>
        <end position="71"/>
    </location>
</feature>
<keyword evidence="4" id="KW-1185">Reference proteome</keyword>
<feature type="domain" description="CSD" evidence="2">
    <location>
        <begin position="88"/>
        <end position="149"/>
    </location>
</feature>
<dbReference type="Pfam" id="PF00313">
    <property type="entry name" value="CSD"/>
    <property type="match status" value="1"/>
</dbReference>
<evidence type="ECO:0000313" key="4">
    <source>
        <dbReference type="Proteomes" id="UP001168528"/>
    </source>
</evidence>
<dbReference type="Proteomes" id="UP001168528">
    <property type="component" value="Unassembled WGS sequence"/>
</dbReference>
<feature type="region of interest" description="Disordered" evidence="1">
    <location>
        <begin position="1"/>
        <end position="42"/>
    </location>
</feature>
<protein>
    <submittedName>
        <fullName evidence="3">Cold shock domain-containing protein</fullName>
    </submittedName>
</protein>
<dbReference type="InterPro" id="IPR012340">
    <property type="entry name" value="NA-bd_OB-fold"/>
</dbReference>
<dbReference type="InterPro" id="IPR002059">
    <property type="entry name" value="CSP_DNA-bd"/>
</dbReference>
<sequence length="151" mass="17223">MSKSQNTFNKKELEDKKKKKKQEKQQKMEERKSNADKRKSMDDMIAYVDEYGNITSVPPDPTKRSKVNAEDIQVGISRKGDTDVAEEGRRGTVTFFNTSKGYGFIKDSKTQESIFVHINGLLNPIKENDKVTFETEMGQKGPMAVRVKLIN</sequence>
<dbReference type="PANTHER" id="PTHR11544">
    <property type="entry name" value="COLD SHOCK DOMAIN CONTAINING PROTEINS"/>
    <property type="match status" value="1"/>
</dbReference>
<dbReference type="PRINTS" id="PR00050">
    <property type="entry name" value="COLDSHOCK"/>
</dbReference>
<name>A0ABT8R9Z5_9BACT</name>
<gene>
    <name evidence="3" type="ORF">Q0590_17960</name>
</gene>
<comment type="caution">
    <text evidence="3">The sequence shown here is derived from an EMBL/GenBank/DDBJ whole genome shotgun (WGS) entry which is preliminary data.</text>
</comment>
<accession>A0ABT8R9Z5</accession>
<proteinExistence type="predicted"/>
<dbReference type="InterPro" id="IPR011129">
    <property type="entry name" value="CSD"/>
</dbReference>
<dbReference type="SUPFAM" id="SSF50249">
    <property type="entry name" value="Nucleic acid-binding proteins"/>
    <property type="match status" value="1"/>
</dbReference>
<evidence type="ECO:0000256" key="1">
    <source>
        <dbReference type="SAM" id="MobiDB-lite"/>
    </source>
</evidence>
<dbReference type="SMART" id="SM00357">
    <property type="entry name" value="CSP"/>
    <property type="match status" value="1"/>
</dbReference>
<organism evidence="3 4">
    <name type="scientific">Rhodocytophaga aerolata</name>
    <dbReference type="NCBI Taxonomy" id="455078"/>
    <lineage>
        <taxon>Bacteria</taxon>
        <taxon>Pseudomonadati</taxon>
        <taxon>Bacteroidota</taxon>
        <taxon>Cytophagia</taxon>
        <taxon>Cytophagales</taxon>
        <taxon>Rhodocytophagaceae</taxon>
        <taxon>Rhodocytophaga</taxon>
    </lineage>
</organism>
<reference evidence="3" key="1">
    <citation type="submission" date="2023-07" db="EMBL/GenBank/DDBJ databases">
        <title>The genome sequence of Rhodocytophaga aerolata KACC 12507.</title>
        <authorList>
            <person name="Zhang X."/>
        </authorList>
    </citation>
    <scope>NUCLEOTIDE SEQUENCE</scope>
    <source>
        <strain evidence="3">KACC 12507</strain>
    </source>
</reference>
<dbReference type="Gene3D" id="2.40.50.140">
    <property type="entry name" value="Nucleic acid-binding proteins"/>
    <property type="match status" value="1"/>
</dbReference>
<dbReference type="RefSeq" id="WP_302038965.1">
    <property type="nucleotide sequence ID" value="NZ_JAUKPO010000010.1"/>
</dbReference>
<dbReference type="InterPro" id="IPR050181">
    <property type="entry name" value="Cold_shock_domain"/>
</dbReference>
<dbReference type="EMBL" id="JAUKPO010000010">
    <property type="protein sequence ID" value="MDO1448164.1"/>
    <property type="molecule type" value="Genomic_DNA"/>
</dbReference>
<dbReference type="CDD" id="cd04458">
    <property type="entry name" value="CSP_CDS"/>
    <property type="match status" value="1"/>
</dbReference>
<evidence type="ECO:0000259" key="2">
    <source>
        <dbReference type="PROSITE" id="PS51857"/>
    </source>
</evidence>
<dbReference type="PROSITE" id="PS51857">
    <property type="entry name" value="CSD_2"/>
    <property type="match status" value="1"/>
</dbReference>
<evidence type="ECO:0000313" key="3">
    <source>
        <dbReference type="EMBL" id="MDO1448164.1"/>
    </source>
</evidence>
<feature type="compositionally biased region" description="Basic and acidic residues" evidence="1">
    <location>
        <begin position="23"/>
        <end position="42"/>
    </location>
</feature>